<comment type="caution">
    <text evidence="1">The sequence shown here is derived from an EMBL/GenBank/DDBJ whole genome shotgun (WGS) entry which is preliminary data.</text>
</comment>
<reference evidence="1" key="1">
    <citation type="journal article" date="2015" name="Nature">
        <title>Complex archaea that bridge the gap between prokaryotes and eukaryotes.</title>
        <authorList>
            <person name="Spang A."/>
            <person name="Saw J.H."/>
            <person name="Jorgensen S.L."/>
            <person name="Zaremba-Niedzwiedzka K."/>
            <person name="Martijn J."/>
            <person name="Lind A.E."/>
            <person name="van Eijk R."/>
            <person name="Schleper C."/>
            <person name="Guy L."/>
            <person name="Ettema T.J."/>
        </authorList>
    </citation>
    <scope>NUCLEOTIDE SEQUENCE</scope>
</reference>
<proteinExistence type="predicted"/>
<dbReference type="AlphaFoldDB" id="A0A0F9SE46"/>
<protein>
    <submittedName>
        <fullName evidence="1">Uncharacterized protein</fullName>
    </submittedName>
</protein>
<gene>
    <name evidence="1" type="ORF">LCGC14_0862010</name>
</gene>
<organism evidence="1">
    <name type="scientific">marine sediment metagenome</name>
    <dbReference type="NCBI Taxonomy" id="412755"/>
    <lineage>
        <taxon>unclassified sequences</taxon>
        <taxon>metagenomes</taxon>
        <taxon>ecological metagenomes</taxon>
    </lineage>
</organism>
<evidence type="ECO:0000313" key="1">
    <source>
        <dbReference type="EMBL" id="KKN27678.1"/>
    </source>
</evidence>
<accession>A0A0F9SE46</accession>
<sequence length="67" mass="7609">MNQTEITMFFEEHIRSMARATSVARVMVALHNVCVHGKIFDETGEDVSEEQLGELFDHFEGILGILK</sequence>
<name>A0A0F9SE46_9ZZZZ</name>
<dbReference type="EMBL" id="LAZR01002618">
    <property type="protein sequence ID" value="KKN27678.1"/>
    <property type="molecule type" value="Genomic_DNA"/>
</dbReference>